<feature type="domain" description="Formyl transferase N-terminal" evidence="10">
    <location>
        <begin position="41"/>
        <end position="227"/>
    </location>
</feature>
<dbReference type="PANTHER" id="PTHR43369:SF2">
    <property type="entry name" value="PHOSPHORIBOSYLGLYCINAMIDE FORMYLTRANSFERASE"/>
    <property type="match status" value="1"/>
</dbReference>
<organism evidence="11">
    <name type="scientific">Picocystis salinarum</name>
    <dbReference type="NCBI Taxonomy" id="88271"/>
    <lineage>
        <taxon>Eukaryota</taxon>
        <taxon>Viridiplantae</taxon>
        <taxon>Chlorophyta</taxon>
        <taxon>Picocystophyceae</taxon>
        <taxon>Picocystales</taxon>
        <taxon>Picocystaceae</taxon>
        <taxon>Picocystis</taxon>
    </lineage>
</organism>
<evidence type="ECO:0000256" key="5">
    <source>
        <dbReference type="ARBA" id="ARBA00038440"/>
    </source>
</evidence>
<dbReference type="CDD" id="cd08645">
    <property type="entry name" value="FMT_core_GART"/>
    <property type="match status" value="1"/>
</dbReference>
<dbReference type="InterPro" id="IPR002376">
    <property type="entry name" value="Formyl_transf_N"/>
</dbReference>
<name>A0A7S3UDH2_9CHLO</name>
<dbReference type="HAMAP" id="MF_01930">
    <property type="entry name" value="PurN"/>
    <property type="match status" value="1"/>
</dbReference>
<dbReference type="EMBL" id="HBIS01005286">
    <property type="protein sequence ID" value="CAE0610939.1"/>
    <property type="molecule type" value="Transcribed_RNA"/>
</dbReference>
<evidence type="ECO:0000256" key="3">
    <source>
        <dbReference type="ARBA" id="ARBA00022679"/>
    </source>
</evidence>
<keyword evidence="4" id="KW-0658">Purine biosynthesis</keyword>
<accession>A0A7S3UDH2</accession>
<dbReference type="GO" id="GO:0006189">
    <property type="term" value="P:'de novo' IMP biosynthetic process"/>
    <property type="evidence" value="ECO:0007669"/>
    <property type="project" value="UniProtKB-UniPathway"/>
</dbReference>
<reference evidence="11" key="1">
    <citation type="submission" date="2021-01" db="EMBL/GenBank/DDBJ databases">
        <authorList>
            <person name="Corre E."/>
            <person name="Pelletier E."/>
            <person name="Niang G."/>
            <person name="Scheremetjew M."/>
            <person name="Finn R."/>
            <person name="Kale V."/>
            <person name="Holt S."/>
            <person name="Cochrane G."/>
            <person name="Meng A."/>
            <person name="Brown T."/>
            <person name="Cohen L."/>
        </authorList>
    </citation>
    <scope>NUCLEOTIDE SEQUENCE</scope>
    <source>
        <strain evidence="11">CCMP1897</strain>
    </source>
</reference>
<dbReference type="UniPathway" id="UPA00074">
    <property type="reaction ID" value="UER00126"/>
</dbReference>
<proteinExistence type="inferred from homology"/>
<dbReference type="Pfam" id="PF00551">
    <property type="entry name" value="Formyl_trans_N"/>
    <property type="match status" value="1"/>
</dbReference>
<evidence type="ECO:0000256" key="7">
    <source>
        <dbReference type="ARBA" id="ARBA00041682"/>
    </source>
</evidence>
<dbReference type="NCBIfam" id="TIGR00639">
    <property type="entry name" value="PurN"/>
    <property type="match status" value="1"/>
</dbReference>
<evidence type="ECO:0000256" key="8">
    <source>
        <dbReference type="ARBA" id="ARBA00047664"/>
    </source>
</evidence>
<dbReference type="InterPro" id="IPR036477">
    <property type="entry name" value="Formyl_transf_N_sf"/>
</dbReference>
<evidence type="ECO:0000313" key="11">
    <source>
        <dbReference type="EMBL" id="CAE0610939.1"/>
    </source>
</evidence>
<sequence length="255" mass="28363">MEHAVASVHGGMMPKHKSKRRSESKRRRDGFRIYAQAEQEKRLAVFVSGGGSNFRAIHEACVDGRIRGKVVAVVSNKPGCGGWNYAQEMGIPTWCYPNLTSEPTSVNEKELTTMLKETLLVDYVLLAGYLKKIPVELVHAYRRAMLNIHPALLPSFGGPGYYGIKVHKAVVNAGCRVSGPTVHFVDEEYDSGKIVGQRTVQVYPTDSPEEVAARVLKEEHVLYPHVVASLCDGRVAWNERGIPMICSETEINKWE</sequence>
<dbReference type="SUPFAM" id="SSF53328">
    <property type="entry name" value="Formyltransferase"/>
    <property type="match status" value="1"/>
</dbReference>
<comment type="similarity">
    <text evidence="5">Belongs to the GART family.</text>
</comment>
<evidence type="ECO:0000259" key="10">
    <source>
        <dbReference type="Pfam" id="PF00551"/>
    </source>
</evidence>
<dbReference type="PROSITE" id="PS00373">
    <property type="entry name" value="GART"/>
    <property type="match status" value="1"/>
</dbReference>
<feature type="compositionally biased region" description="Basic residues" evidence="9">
    <location>
        <begin position="14"/>
        <end position="28"/>
    </location>
</feature>
<protein>
    <recommendedName>
        <fullName evidence="2">phosphoribosylglycinamide formyltransferase 1</fullName>
        <ecNumber evidence="2">2.1.2.2</ecNumber>
    </recommendedName>
    <alternativeName>
        <fullName evidence="7">5'-phosphoribosylglycinamide transformylase</fullName>
    </alternativeName>
    <alternativeName>
        <fullName evidence="6">GAR transformylase</fullName>
    </alternativeName>
</protein>
<gene>
    <name evidence="11" type="ORF">PSAL00342_LOCUS4774</name>
</gene>
<evidence type="ECO:0000256" key="6">
    <source>
        <dbReference type="ARBA" id="ARBA00041324"/>
    </source>
</evidence>
<feature type="region of interest" description="Disordered" evidence="9">
    <location>
        <begin position="1"/>
        <end position="28"/>
    </location>
</feature>
<dbReference type="GO" id="GO:0009507">
    <property type="term" value="C:chloroplast"/>
    <property type="evidence" value="ECO:0007669"/>
    <property type="project" value="TreeGrafter"/>
</dbReference>
<dbReference type="InterPro" id="IPR001555">
    <property type="entry name" value="GART_AS"/>
</dbReference>
<dbReference type="InterPro" id="IPR004607">
    <property type="entry name" value="GART"/>
</dbReference>
<evidence type="ECO:0000256" key="9">
    <source>
        <dbReference type="SAM" id="MobiDB-lite"/>
    </source>
</evidence>
<comment type="catalytic activity">
    <reaction evidence="8">
        <text>N(1)-(5-phospho-beta-D-ribosyl)glycinamide + (6R)-10-formyltetrahydrofolate = N(2)-formyl-N(1)-(5-phospho-beta-D-ribosyl)glycinamide + (6S)-5,6,7,8-tetrahydrofolate + H(+)</text>
        <dbReference type="Rhea" id="RHEA:15053"/>
        <dbReference type="ChEBI" id="CHEBI:15378"/>
        <dbReference type="ChEBI" id="CHEBI:57453"/>
        <dbReference type="ChEBI" id="CHEBI:143788"/>
        <dbReference type="ChEBI" id="CHEBI:147286"/>
        <dbReference type="ChEBI" id="CHEBI:195366"/>
        <dbReference type="EC" id="2.1.2.2"/>
    </reaction>
</comment>
<dbReference type="AlphaFoldDB" id="A0A7S3UDH2"/>
<dbReference type="Gene3D" id="3.40.50.170">
    <property type="entry name" value="Formyl transferase, N-terminal domain"/>
    <property type="match status" value="1"/>
</dbReference>
<evidence type="ECO:0000256" key="1">
    <source>
        <dbReference type="ARBA" id="ARBA00005054"/>
    </source>
</evidence>
<evidence type="ECO:0000256" key="2">
    <source>
        <dbReference type="ARBA" id="ARBA00012254"/>
    </source>
</evidence>
<keyword evidence="3" id="KW-0808">Transferase</keyword>
<dbReference type="EC" id="2.1.2.2" evidence="2"/>
<dbReference type="GO" id="GO:0004644">
    <property type="term" value="F:phosphoribosylglycinamide formyltransferase activity"/>
    <property type="evidence" value="ECO:0007669"/>
    <property type="project" value="UniProtKB-EC"/>
</dbReference>
<comment type="pathway">
    <text evidence="1">Purine metabolism; IMP biosynthesis via de novo pathway; N(2)-formyl-N(1)-(5-phospho-D-ribosyl)glycinamide from N(1)-(5-phospho-D-ribosyl)glycinamide (10-formyl THF route): step 1/1.</text>
</comment>
<evidence type="ECO:0000256" key="4">
    <source>
        <dbReference type="ARBA" id="ARBA00022755"/>
    </source>
</evidence>
<dbReference type="PIRSF" id="PIRSF036480">
    <property type="entry name" value="FormyFH4_hydr"/>
    <property type="match status" value="1"/>
</dbReference>
<dbReference type="PANTHER" id="PTHR43369">
    <property type="entry name" value="PHOSPHORIBOSYLGLYCINAMIDE FORMYLTRANSFERASE"/>
    <property type="match status" value="1"/>
</dbReference>